<dbReference type="eggNOG" id="ENOG5033DE6">
    <property type="taxonomic scope" value="Bacteria"/>
</dbReference>
<evidence type="ECO:0000313" key="2">
    <source>
        <dbReference type="Proteomes" id="UP000017118"/>
    </source>
</evidence>
<accession>U5MV81</accession>
<dbReference type="AlphaFoldDB" id="U5MV81"/>
<keyword evidence="2" id="KW-1185">Reference proteome</keyword>
<organism evidence="1 2">
    <name type="scientific">Clostridium saccharobutylicum DSM 13864</name>
    <dbReference type="NCBI Taxonomy" id="1345695"/>
    <lineage>
        <taxon>Bacteria</taxon>
        <taxon>Bacillati</taxon>
        <taxon>Bacillota</taxon>
        <taxon>Clostridia</taxon>
        <taxon>Eubacteriales</taxon>
        <taxon>Clostridiaceae</taxon>
        <taxon>Clostridium</taxon>
    </lineage>
</organism>
<dbReference type="KEGG" id="csb:CLSA_c34560"/>
<dbReference type="EMBL" id="CP006721">
    <property type="protein sequence ID" value="AGX44418.1"/>
    <property type="molecule type" value="Genomic_DNA"/>
</dbReference>
<reference evidence="1 2" key="1">
    <citation type="journal article" date="2013" name="Genome Announc.">
        <title>Complete Genome Sequence of the Solvent Producer Clostridium saccharobutylicum NCP262 (DSM 13864).</title>
        <authorList>
            <person name="Poehlein A."/>
            <person name="Hartwich K."/>
            <person name="Krabben P."/>
            <person name="Ehrenreich A."/>
            <person name="Liebl W."/>
            <person name="Durre P."/>
            <person name="Gottschalk G."/>
            <person name="Daniel R."/>
        </authorList>
    </citation>
    <scope>NUCLEOTIDE SEQUENCE [LARGE SCALE GENOMIC DNA]</scope>
    <source>
        <strain evidence="1">DSM 13864</strain>
    </source>
</reference>
<name>U5MV81_CLOSA</name>
<dbReference type="OrthoDB" id="8913322at2"/>
<gene>
    <name evidence="1" type="ORF">CLSA_c34560</name>
</gene>
<proteinExistence type="predicted"/>
<dbReference type="PATRIC" id="fig|1345695.3.peg.3439"/>
<dbReference type="HOGENOM" id="CLU_142077_0_0_9"/>
<dbReference type="Proteomes" id="UP000017118">
    <property type="component" value="Chromosome"/>
</dbReference>
<evidence type="ECO:0000313" key="1">
    <source>
        <dbReference type="EMBL" id="AGX44418.1"/>
    </source>
</evidence>
<sequence>MNEVFALERDKVKKIIKEWILRINNEEVLPDNIEALNFGLFEPYGIELIGALIYDAEDDDWACEEDFIPKERECPKLNVDYECDWRNVLNEIHMILKELVDELKELPLFSVKHITTGFCDGDLVVVR</sequence>
<protein>
    <submittedName>
        <fullName evidence="1">Uncharacterized protein</fullName>
    </submittedName>
</protein>